<evidence type="ECO:0000256" key="2">
    <source>
        <dbReference type="ARBA" id="ARBA00004856"/>
    </source>
</evidence>
<sequence>MYGPNIELMMILFSALGLGMLALALVSKELAQRVRLGGQGRLFLACGLGLGVFALSIKAGVILYLEATNPNLASARLAQTVPLPPQSPKSTKVVTLPAQLAKSGNWSTWQALPRIAKAPANNPQSLAKAKLGKKLFFDKNLSIDRTVSCASCHDLEAGGDDNAPVSTGVGGQKGGVSAPTVLNAAFLTRLFWDGRAASLEDQAKQPFINPVEMAMPHWQAVEERVKANDDYAPMFERAFGQEARIDIDAIAKAIASYERLLITPNAPYDRFIAGDDTALNAQQLRGMALFQEVGCRTCHIDPVFSAAGQVKNIGTYRSFPVFADNSYVTKYDLLVDGEPSVWRVPSLRNIAQTGPYFHNGAVKDLKEAIRIMAVSQLGKVISDDPSDDLAISSVSVGEAQNQRRLTILRDQALNSQDIEDLEAFLKSLSGDVSELNF</sequence>
<dbReference type="GO" id="GO:0020037">
    <property type="term" value="F:heme binding"/>
    <property type="evidence" value="ECO:0007669"/>
    <property type="project" value="InterPro"/>
</dbReference>
<dbReference type="PANTHER" id="PTHR30600">
    <property type="entry name" value="CYTOCHROME C PEROXIDASE-RELATED"/>
    <property type="match status" value="1"/>
</dbReference>
<keyword evidence="7" id="KW-0574">Periplasm</keyword>
<evidence type="ECO:0000256" key="5">
    <source>
        <dbReference type="ARBA" id="ARBA00022723"/>
    </source>
</evidence>
<dbReference type="Proteomes" id="UP000219439">
    <property type="component" value="Unassembled WGS sequence"/>
</dbReference>
<evidence type="ECO:0000256" key="11">
    <source>
        <dbReference type="ARBA" id="ARBA00058991"/>
    </source>
</evidence>
<name>A0A285PE61_9HYPH</name>
<keyword evidence="9" id="KW-0560">Oxidoreductase</keyword>
<comment type="function">
    <text evidence="11">Involved in methylamine metabolism. Essential for the maturation of the beta subunit of MADH, presumably via a step in the biosynthesis of tryptophan tryptophylquinone (TTQ), the cofactor of MADH.</text>
</comment>
<dbReference type="EMBL" id="OBEL01000003">
    <property type="protein sequence ID" value="SNZ20012.1"/>
    <property type="molecule type" value="Genomic_DNA"/>
</dbReference>
<dbReference type="InterPro" id="IPR036909">
    <property type="entry name" value="Cyt_c-like_dom_sf"/>
</dbReference>
<dbReference type="InterPro" id="IPR009056">
    <property type="entry name" value="Cyt_c-like_dom"/>
</dbReference>
<keyword evidence="6" id="KW-0732">Signal</keyword>
<dbReference type="GO" id="GO:0004130">
    <property type="term" value="F:cytochrome-c peroxidase activity"/>
    <property type="evidence" value="ECO:0007669"/>
    <property type="project" value="TreeGrafter"/>
</dbReference>
<dbReference type="Pfam" id="PF03150">
    <property type="entry name" value="CCP_MauG"/>
    <property type="match status" value="1"/>
</dbReference>
<evidence type="ECO:0000256" key="6">
    <source>
        <dbReference type="ARBA" id="ARBA00022729"/>
    </source>
</evidence>
<keyword evidence="3" id="KW-0813">Transport</keyword>
<evidence type="ECO:0000313" key="17">
    <source>
        <dbReference type="Proteomes" id="UP000219439"/>
    </source>
</evidence>
<dbReference type="InterPro" id="IPR004852">
    <property type="entry name" value="Di-haem_cyt_c_peroxidsae"/>
</dbReference>
<evidence type="ECO:0000256" key="13">
    <source>
        <dbReference type="PROSITE-ProRule" id="PRU00433"/>
    </source>
</evidence>
<evidence type="ECO:0000256" key="1">
    <source>
        <dbReference type="ARBA" id="ARBA00004418"/>
    </source>
</evidence>
<keyword evidence="17" id="KW-1185">Reference proteome</keyword>
<dbReference type="OrthoDB" id="9805202at2"/>
<feature type="transmembrane region" description="Helical" evidence="14">
    <location>
        <begin position="6"/>
        <end position="26"/>
    </location>
</feature>
<keyword evidence="10 13" id="KW-0408">Iron</keyword>
<comment type="pathway">
    <text evidence="2">One-carbon metabolism; methylamine degradation.</text>
</comment>
<keyword evidence="4 13" id="KW-0349">Heme</keyword>
<feature type="domain" description="Cytochrome c" evidence="15">
    <location>
        <begin position="281"/>
        <end position="429"/>
    </location>
</feature>
<evidence type="ECO:0000256" key="14">
    <source>
        <dbReference type="SAM" id="Phobius"/>
    </source>
</evidence>
<reference evidence="16 17" key="1">
    <citation type="submission" date="2017-09" db="EMBL/GenBank/DDBJ databases">
        <authorList>
            <person name="Ehlers B."/>
            <person name="Leendertz F.H."/>
        </authorList>
    </citation>
    <scope>NUCLEOTIDE SEQUENCE [LARGE SCALE GENOMIC DNA]</scope>
    <source>
        <strain evidence="16 17">DSM 18289</strain>
    </source>
</reference>
<evidence type="ECO:0000256" key="3">
    <source>
        <dbReference type="ARBA" id="ARBA00022448"/>
    </source>
</evidence>
<dbReference type="GO" id="GO:0009055">
    <property type="term" value="F:electron transfer activity"/>
    <property type="evidence" value="ECO:0007669"/>
    <property type="project" value="InterPro"/>
</dbReference>
<protein>
    <recommendedName>
        <fullName evidence="12">Methylamine utilization protein MauG</fullName>
    </recommendedName>
</protein>
<dbReference type="PROSITE" id="PS51007">
    <property type="entry name" value="CYTC"/>
    <property type="match status" value="2"/>
</dbReference>
<dbReference type="AlphaFoldDB" id="A0A285PE61"/>
<keyword evidence="14" id="KW-0472">Membrane</keyword>
<proteinExistence type="predicted"/>
<keyword evidence="14" id="KW-1133">Transmembrane helix</keyword>
<evidence type="ECO:0000256" key="4">
    <source>
        <dbReference type="ARBA" id="ARBA00022617"/>
    </source>
</evidence>
<dbReference type="FunFam" id="1.10.760.10:FF:000019">
    <property type="entry name" value="Di-heme cytochrome C peroxidase"/>
    <property type="match status" value="1"/>
</dbReference>
<evidence type="ECO:0000256" key="12">
    <source>
        <dbReference type="ARBA" id="ARBA00073576"/>
    </source>
</evidence>
<dbReference type="RefSeq" id="WP_097154360.1">
    <property type="nucleotide sequence ID" value="NZ_OBEL01000003.1"/>
</dbReference>
<dbReference type="SUPFAM" id="SSF46626">
    <property type="entry name" value="Cytochrome c"/>
    <property type="match status" value="2"/>
</dbReference>
<organism evidence="16 17">
    <name type="scientific">Cohaesibacter gelatinilyticus</name>
    <dbReference type="NCBI Taxonomy" id="372072"/>
    <lineage>
        <taxon>Bacteria</taxon>
        <taxon>Pseudomonadati</taxon>
        <taxon>Pseudomonadota</taxon>
        <taxon>Alphaproteobacteria</taxon>
        <taxon>Hyphomicrobiales</taxon>
        <taxon>Cohaesibacteraceae</taxon>
    </lineage>
</organism>
<comment type="subcellular location">
    <subcellularLocation>
        <location evidence="1">Periplasm</location>
    </subcellularLocation>
</comment>
<evidence type="ECO:0000313" key="16">
    <source>
        <dbReference type="EMBL" id="SNZ20012.1"/>
    </source>
</evidence>
<dbReference type="GO" id="GO:0042597">
    <property type="term" value="C:periplasmic space"/>
    <property type="evidence" value="ECO:0007669"/>
    <property type="project" value="UniProtKB-SubCell"/>
</dbReference>
<keyword evidence="5 13" id="KW-0479">Metal-binding</keyword>
<accession>A0A285PE61</accession>
<keyword evidence="16" id="KW-0575">Peroxidase</keyword>
<evidence type="ECO:0000256" key="7">
    <source>
        <dbReference type="ARBA" id="ARBA00022764"/>
    </source>
</evidence>
<dbReference type="GO" id="GO:0046872">
    <property type="term" value="F:metal ion binding"/>
    <property type="evidence" value="ECO:0007669"/>
    <property type="project" value="UniProtKB-KW"/>
</dbReference>
<evidence type="ECO:0000259" key="15">
    <source>
        <dbReference type="PROSITE" id="PS51007"/>
    </source>
</evidence>
<feature type="domain" description="Cytochrome c" evidence="15">
    <location>
        <begin position="127"/>
        <end position="255"/>
    </location>
</feature>
<dbReference type="Gene3D" id="1.10.760.10">
    <property type="entry name" value="Cytochrome c-like domain"/>
    <property type="match status" value="2"/>
</dbReference>
<dbReference type="InterPro" id="IPR051395">
    <property type="entry name" value="Cytochrome_c_Peroxidase/MauG"/>
</dbReference>
<evidence type="ECO:0000256" key="9">
    <source>
        <dbReference type="ARBA" id="ARBA00023002"/>
    </source>
</evidence>
<keyword evidence="8" id="KW-0249">Electron transport</keyword>
<evidence type="ECO:0000256" key="8">
    <source>
        <dbReference type="ARBA" id="ARBA00022982"/>
    </source>
</evidence>
<keyword evidence="14" id="KW-0812">Transmembrane</keyword>
<evidence type="ECO:0000256" key="10">
    <source>
        <dbReference type="ARBA" id="ARBA00023004"/>
    </source>
</evidence>
<dbReference type="PANTHER" id="PTHR30600:SF7">
    <property type="entry name" value="CYTOCHROME C PEROXIDASE-RELATED"/>
    <property type="match status" value="1"/>
</dbReference>
<feature type="transmembrane region" description="Helical" evidence="14">
    <location>
        <begin position="42"/>
        <end position="65"/>
    </location>
</feature>
<gene>
    <name evidence="16" type="ORF">SAMN06265368_3108</name>
</gene>